<dbReference type="GO" id="GO:0003676">
    <property type="term" value="F:nucleic acid binding"/>
    <property type="evidence" value="ECO:0007669"/>
    <property type="project" value="InterPro"/>
</dbReference>
<name>A0A811MYE3_9POAL</name>
<gene>
    <name evidence="3" type="ORF">NCGR_LOCUS7941</name>
</gene>
<protein>
    <recommendedName>
        <fullName evidence="2">GAG-pre-integrase domain-containing protein</fullName>
    </recommendedName>
</protein>
<dbReference type="InterPro" id="IPR025724">
    <property type="entry name" value="GAG-pre-integrase_dom"/>
</dbReference>
<feature type="region of interest" description="Disordered" evidence="1">
    <location>
        <begin position="54"/>
        <end position="78"/>
    </location>
</feature>
<dbReference type="InterPro" id="IPR012337">
    <property type="entry name" value="RNaseH-like_sf"/>
</dbReference>
<dbReference type="InterPro" id="IPR039537">
    <property type="entry name" value="Retrotran_Ty1/copia-like"/>
</dbReference>
<dbReference type="Pfam" id="PF14223">
    <property type="entry name" value="Retrotran_gag_2"/>
    <property type="match status" value="1"/>
</dbReference>
<organism evidence="3 4">
    <name type="scientific">Miscanthus lutarioriparius</name>
    <dbReference type="NCBI Taxonomy" id="422564"/>
    <lineage>
        <taxon>Eukaryota</taxon>
        <taxon>Viridiplantae</taxon>
        <taxon>Streptophyta</taxon>
        <taxon>Embryophyta</taxon>
        <taxon>Tracheophyta</taxon>
        <taxon>Spermatophyta</taxon>
        <taxon>Magnoliopsida</taxon>
        <taxon>Liliopsida</taxon>
        <taxon>Poales</taxon>
        <taxon>Poaceae</taxon>
        <taxon>PACMAD clade</taxon>
        <taxon>Panicoideae</taxon>
        <taxon>Andropogonodae</taxon>
        <taxon>Andropogoneae</taxon>
        <taxon>Saccharinae</taxon>
        <taxon>Miscanthus</taxon>
    </lineage>
</organism>
<evidence type="ECO:0000313" key="3">
    <source>
        <dbReference type="EMBL" id="CAD6212133.1"/>
    </source>
</evidence>
<reference evidence="3" key="1">
    <citation type="submission" date="2020-10" db="EMBL/GenBank/DDBJ databases">
        <authorList>
            <person name="Han B."/>
            <person name="Lu T."/>
            <person name="Zhao Q."/>
            <person name="Huang X."/>
            <person name="Zhao Y."/>
        </authorList>
    </citation>
    <scope>NUCLEOTIDE SEQUENCE</scope>
</reference>
<keyword evidence="4" id="KW-1185">Reference proteome</keyword>
<proteinExistence type="predicted"/>
<dbReference type="Pfam" id="PF13976">
    <property type="entry name" value="gag_pre-integrs"/>
    <property type="match status" value="1"/>
</dbReference>
<feature type="compositionally biased region" description="Basic and acidic residues" evidence="1">
    <location>
        <begin position="54"/>
        <end position="63"/>
    </location>
</feature>
<dbReference type="SUPFAM" id="SSF53098">
    <property type="entry name" value="Ribonuclease H-like"/>
    <property type="match status" value="1"/>
</dbReference>
<dbReference type="Proteomes" id="UP000604825">
    <property type="component" value="Unassembled WGS sequence"/>
</dbReference>
<dbReference type="OrthoDB" id="778665at2759"/>
<sequence length="363" mass="40543">MAHCRRSMGCPKGSTCFCGAMLVQGQGHGGCECTPIGSVHMDLATRLTVTVPTRDQRGEEAARRPGQAGMATKAERDQCQALPRSVGNGRTDEVGAKEMWGTLGVKKTVKEAWEAVMTMRIGADRVKEVNVHKLLKEFENIEFKEGESVEDFGMRITNLVANIKSLGETIDDTRVVKKFLHVVPPRFNQVAVSIEMFCEMKALTVEDLSVHLVTGNELYIVKLGVVPPVCLLTKLNDVAGKWHARFGHLNFRALRDLGRKKMVDIMPMVDHVEQVYDGCTLGKQHRTPFPKVSSYRAKKGLELFHADLCGQVRPPIVGGKSFFLLVVDDFSRYMWIELLRSKDEALGFLKKSNKELRLIMKAN</sequence>
<evidence type="ECO:0000256" key="1">
    <source>
        <dbReference type="SAM" id="MobiDB-lite"/>
    </source>
</evidence>
<accession>A0A811MYE3</accession>
<evidence type="ECO:0000259" key="2">
    <source>
        <dbReference type="Pfam" id="PF13976"/>
    </source>
</evidence>
<dbReference type="InterPro" id="IPR036397">
    <property type="entry name" value="RNaseH_sf"/>
</dbReference>
<comment type="caution">
    <text evidence="3">The sequence shown here is derived from an EMBL/GenBank/DDBJ whole genome shotgun (WGS) entry which is preliminary data.</text>
</comment>
<dbReference type="AlphaFoldDB" id="A0A811MYE3"/>
<dbReference type="PANTHER" id="PTHR42648">
    <property type="entry name" value="TRANSPOSASE, PUTATIVE-RELATED"/>
    <property type="match status" value="1"/>
</dbReference>
<dbReference type="EMBL" id="CAJGYO010000002">
    <property type="protein sequence ID" value="CAD6212133.1"/>
    <property type="molecule type" value="Genomic_DNA"/>
</dbReference>
<feature type="domain" description="GAG-pre-integrase" evidence="2">
    <location>
        <begin position="218"/>
        <end position="284"/>
    </location>
</feature>
<dbReference type="Gene3D" id="3.30.420.10">
    <property type="entry name" value="Ribonuclease H-like superfamily/Ribonuclease H"/>
    <property type="match status" value="1"/>
</dbReference>
<evidence type="ECO:0000313" key="4">
    <source>
        <dbReference type="Proteomes" id="UP000604825"/>
    </source>
</evidence>
<dbReference type="PANTHER" id="PTHR42648:SF25">
    <property type="entry name" value="RNA-DIRECTED DNA POLYMERASE"/>
    <property type="match status" value="1"/>
</dbReference>